<reference evidence="1" key="1">
    <citation type="submission" date="2018-05" db="EMBL/GenBank/DDBJ databases">
        <authorList>
            <person name="Lanie J.A."/>
            <person name="Ng W.-L."/>
            <person name="Kazmierczak K.M."/>
            <person name="Andrzejewski T.M."/>
            <person name="Davidsen T.M."/>
            <person name="Wayne K.J."/>
            <person name="Tettelin H."/>
            <person name="Glass J.I."/>
            <person name="Rusch D."/>
            <person name="Podicherti R."/>
            <person name="Tsui H.-C.T."/>
            <person name="Winkler M.E."/>
        </authorList>
    </citation>
    <scope>NUCLEOTIDE SEQUENCE</scope>
</reference>
<sequence length="35" mass="4163">MIKKEKIIEKLKQVYDPPFSMNLVPEETKLLLGWC</sequence>
<proteinExistence type="predicted"/>
<dbReference type="EMBL" id="UINC01014277">
    <property type="protein sequence ID" value="SVA61017.1"/>
    <property type="molecule type" value="Genomic_DNA"/>
</dbReference>
<evidence type="ECO:0000313" key="1">
    <source>
        <dbReference type="EMBL" id="SVA61017.1"/>
    </source>
</evidence>
<gene>
    <name evidence="1" type="ORF">METZ01_LOCUS113871</name>
</gene>
<name>A0A381XA03_9ZZZZ</name>
<dbReference type="AlphaFoldDB" id="A0A381XA03"/>
<organism evidence="1">
    <name type="scientific">marine metagenome</name>
    <dbReference type="NCBI Taxonomy" id="408172"/>
    <lineage>
        <taxon>unclassified sequences</taxon>
        <taxon>metagenomes</taxon>
        <taxon>ecological metagenomes</taxon>
    </lineage>
</organism>
<protein>
    <submittedName>
        <fullName evidence="1">Uncharacterized protein</fullName>
    </submittedName>
</protein>
<accession>A0A381XA03</accession>